<dbReference type="EC" id="2.3.2.31" evidence="3"/>
<dbReference type="SUPFAM" id="SSF57850">
    <property type="entry name" value="RING/U-box"/>
    <property type="match status" value="3"/>
</dbReference>
<dbReference type="InterPro" id="IPR031127">
    <property type="entry name" value="E3_UB_ligase_RBR"/>
</dbReference>
<dbReference type="GeneID" id="110794964"/>
<keyword evidence="9" id="KW-0862">Zinc</keyword>
<keyword evidence="5" id="KW-0479">Metal-binding</keyword>
<dbReference type="PROSITE" id="PS00518">
    <property type="entry name" value="ZF_RING_1"/>
    <property type="match status" value="1"/>
</dbReference>
<dbReference type="InterPro" id="IPR002867">
    <property type="entry name" value="IBR_dom"/>
</dbReference>
<evidence type="ECO:0000256" key="1">
    <source>
        <dbReference type="ARBA" id="ARBA00001798"/>
    </source>
</evidence>
<reference evidence="11" key="1">
    <citation type="journal article" date="2021" name="Nat. Commun.">
        <title>Genomic analyses provide insights into spinach domestication and the genetic basis of agronomic traits.</title>
        <authorList>
            <person name="Cai X."/>
            <person name="Sun X."/>
            <person name="Xu C."/>
            <person name="Sun H."/>
            <person name="Wang X."/>
            <person name="Ge C."/>
            <person name="Zhang Z."/>
            <person name="Wang Q."/>
            <person name="Fei Z."/>
            <person name="Jiao C."/>
            <person name="Wang Q."/>
        </authorList>
    </citation>
    <scope>NUCLEOTIDE SEQUENCE [LARGE SCALE GENOMIC DNA]</scope>
    <source>
        <strain evidence="11">cv. Varoflay</strain>
    </source>
</reference>
<evidence type="ECO:0000259" key="10">
    <source>
        <dbReference type="PROSITE" id="PS51873"/>
    </source>
</evidence>
<protein>
    <recommendedName>
        <fullName evidence="3">RBR-type E3 ubiquitin transferase</fullName>
        <ecNumber evidence="3">2.3.2.31</ecNumber>
    </recommendedName>
</protein>
<dbReference type="InterPro" id="IPR017907">
    <property type="entry name" value="Znf_RING_CS"/>
</dbReference>
<evidence type="ECO:0000256" key="2">
    <source>
        <dbReference type="ARBA" id="ARBA00001947"/>
    </source>
</evidence>
<dbReference type="Gene3D" id="1.20.120.1750">
    <property type="match status" value="1"/>
</dbReference>
<evidence type="ECO:0000256" key="9">
    <source>
        <dbReference type="ARBA" id="ARBA00022833"/>
    </source>
</evidence>
<evidence type="ECO:0000256" key="6">
    <source>
        <dbReference type="ARBA" id="ARBA00022737"/>
    </source>
</evidence>
<keyword evidence="11" id="KW-1185">Reference proteome</keyword>
<evidence type="ECO:0000256" key="8">
    <source>
        <dbReference type="ARBA" id="ARBA00022786"/>
    </source>
</evidence>
<keyword evidence="4" id="KW-0808">Transferase</keyword>
<keyword evidence="6" id="KW-0677">Repeat</keyword>
<dbReference type="InterPro" id="IPR013083">
    <property type="entry name" value="Znf_RING/FYVE/PHD"/>
</dbReference>
<dbReference type="Proteomes" id="UP000813463">
    <property type="component" value="Chromosome 3"/>
</dbReference>
<evidence type="ECO:0000256" key="4">
    <source>
        <dbReference type="ARBA" id="ARBA00022679"/>
    </source>
</evidence>
<accession>A0ABM3RNM5</accession>
<evidence type="ECO:0000256" key="7">
    <source>
        <dbReference type="ARBA" id="ARBA00022771"/>
    </source>
</evidence>
<dbReference type="PANTHER" id="PTHR11685">
    <property type="entry name" value="RBR FAMILY RING FINGER AND IBR DOMAIN-CONTAINING"/>
    <property type="match status" value="1"/>
</dbReference>
<dbReference type="Gene3D" id="2.20.25.20">
    <property type="match status" value="1"/>
</dbReference>
<evidence type="ECO:0000313" key="12">
    <source>
        <dbReference type="RefSeq" id="XP_056697204.1"/>
    </source>
</evidence>
<dbReference type="RefSeq" id="XP_056697204.1">
    <property type="nucleotide sequence ID" value="XM_056841226.1"/>
</dbReference>
<comment type="catalytic activity">
    <reaction evidence="1">
        <text>[E2 ubiquitin-conjugating enzyme]-S-ubiquitinyl-L-cysteine + [acceptor protein]-L-lysine = [E2 ubiquitin-conjugating enzyme]-L-cysteine + [acceptor protein]-N(6)-ubiquitinyl-L-lysine.</text>
        <dbReference type="EC" id="2.3.2.31"/>
    </reaction>
</comment>
<proteinExistence type="predicted"/>
<dbReference type="PROSITE" id="PS51873">
    <property type="entry name" value="TRIAD"/>
    <property type="match status" value="1"/>
</dbReference>
<feature type="domain" description="RING-type" evidence="10">
    <location>
        <begin position="33"/>
        <end position="249"/>
    </location>
</feature>
<reference evidence="12" key="2">
    <citation type="submission" date="2025-08" db="UniProtKB">
        <authorList>
            <consortium name="RefSeq"/>
        </authorList>
    </citation>
    <scope>IDENTIFICATION</scope>
    <source>
        <tissue evidence="12">Leaf</tissue>
    </source>
</reference>
<organism evidence="11 12">
    <name type="scientific">Spinacia oleracea</name>
    <name type="common">Spinach</name>
    <dbReference type="NCBI Taxonomy" id="3562"/>
    <lineage>
        <taxon>Eukaryota</taxon>
        <taxon>Viridiplantae</taxon>
        <taxon>Streptophyta</taxon>
        <taxon>Embryophyta</taxon>
        <taxon>Tracheophyta</taxon>
        <taxon>Spermatophyta</taxon>
        <taxon>Magnoliopsida</taxon>
        <taxon>eudicotyledons</taxon>
        <taxon>Gunneridae</taxon>
        <taxon>Pentapetalae</taxon>
        <taxon>Caryophyllales</taxon>
        <taxon>Chenopodiaceae</taxon>
        <taxon>Chenopodioideae</taxon>
        <taxon>Anserineae</taxon>
        <taxon>Spinacia</taxon>
    </lineage>
</organism>
<evidence type="ECO:0000256" key="5">
    <source>
        <dbReference type="ARBA" id="ARBA00022723"/>
    </source>
</evidence>
<evidence type="ECO:0000256" key="3">
    <source>
        <dbReference type="ARBA" id="ARBA00012251"/>
    </source>
</evidence>
<evidence type="ECO:0000313" key="11">
    <source>
        <dbReference type="Proteomes" id="UP000813463"/>
    </source>
</evidence>
<dbReference type="Gene3D" id="3.30.40.10">
    <property type="entry name" value="Zinc/RING finger domain, C3HC4 (zinc finger)"/>
    <property type="match status" value="1"/>
</dbReference>
<keyword evidence="8" id="KW-0833">Ubl conjugation pathway</keyword>
<dbReference type="Pfam" id="PF01485">
    <property type="entry name" value="IBR"/>
    <property type="match status" value="1"/>
</dbReference>
<dbReference type="InterPro" id="IPR044066">
    <property type="entry name" value="TRIAD_supradom"/>
</dbReference>
<comment type="cofactor">
    <cofactor evidence="2">
        <name>Zn(2+)</name>
        <dbReference type="ChEBI" id="CHEBI:29105"/>
    </cofactor>
</comment>
<sequence length="249" mass="28880">MRIQALFSPVIAFFKSRVSKNPKREKVISINNETFECLICMERKPIKTIFKPINKSSKKRKPNPKISCYHPFCVDCISKYIDAKVQDNISTIICPDVGCKKVIDFNCCVTIIPKPVLDRWEAVVSKSKIPSLYCPYKKCSAPIFLPEKWSKKTRTAKAKCPHCRKKICRKCKVAWHDGKICEEFKKLGVENEYDMTMKLIKNNCWQRCPQCRMYVGRTIGCNRIHCRCGCGFCYRCGLQLWTCRCYAIG</sequence>
<name>A0ABM3RNM5_SPIOL</name>
<gene>
    <name evidence="12" type="primary">LOC110794964</name>
</gene>
<dbReference type="CDD" id="cd22584">
    <property type="entry name" value="Rcat_RBR_unk"/>
    <property type="match status" value="1"/>
</dbReference>
<keyword evidence="7" id="KW-0863">Zinc-finger</keyword>